<keyword evidence="1 9" id="KW-0808">Transferase</keyword>
<dbReference type="EMBL" id="MFSY01000021">
    <property type="protein sequence ID" value="OGI47376.1"/>
    <property type="molecule type" value="Genomic_DNA"/>
</dbReference>
<dbReference type="CDD" id="cd05401">
    <property type="entry name" value="NT_GlnE_GlnD_like"/>
    <property type="match status" value="2"/>
</dbReference>
<keyword evidence="3" id="KW-0547">Nucleotide-binding</keyword>
<dbReference type="Gene3D" id="3.30.460.10">
    <property type="entry name" value="Beta Polymerase, domain 2"/>
    <property type="match status" value="2"/>
</dbReference>
<dbReference type="GO" id="GO:0008882">
    <property type="term" value="F:[glutamate-ammonia-ligase] adenylyltransferase activity"/>
    <property type="evidence" value="ECO:0007669"/>
    <property type="project" value="InterPro"/>
</dbReference>
<dbReference type="Gene3D" id="1.20.120.1510">
    <property type="match status" value="1"/>
</dbReference>
<evidence type="ECO:0000256" key="2">
    <source>
        <dbReference type="ARBA" id="ARBA00022695"/>
    </source>
</evidence>
<name>A0A1F6TQN2_9PROT</name>
<feature type="domain" description="PII-uridylyltransferase/Glutamine-synthetase adenylyltransferase" evidence="8">
    <location>
        <begin position="306"/>
        <end position="444"/>
    </location>
</feature>
<feature type="domain" description="Glutamate-ammonia ligase adenylyltransferase repeated" evidence="7">
    <location>
        <begin position="38"/>
        <end position="284"/>
    </location>
</feature>
<dbReference type="GO" id="GO:0005829">
    <property type="term" value="C:cytosol"/>
    <property type="evidence" value="ECO:0007669"/>
    <property type="project" value="TreeGrafter"/>
</dbReference>
<organism evidence="9 10">
    <name type="scientific">Candidatus Muproteobacteria bacterium RIFCSPHIGHO2_01_FULL_65_16</name>
    <dbReference type="NCBI Taxonomy" id="1817764"/>
    <lineage>
        <taxon>Bacteria</taxon>
        <taxon>Pseudomonadati</taxon>
        <taxon>Pseudomonadota</taxon>
        <taxon>Candidatus Muproteobacteria</taxon>
    </lineage>
</organism>
<dbReference type="Proteomes" id="UP000179360">
    <property type="component" value="Unassembled WGS sequence"/>
</dbReference>
<dbReference type="InterPro" id="IPR013546">
    <property type="entry name" value="PII_UdlTrfase/GS_AdlTrfase"/>
</dbReference>
<evidence type="ECO:0000256" key="1">
    <source>
        <dbReference type="ARBA" id="ARBA00022679"/>
    </source>
</evidence>
<dbReference type="GO" id="GO:0005524">
    <property type="term" value="F:ATP binding"/>
    <property type="evidence" value="ECO:0007669"/>
    <property type="project" value="UniProtKB-KW"/>
</dbReference>
<evidence type="ECO:0000259" key="7">
    <source>
        <dbReference type="Pfam" id="PF03710"/>
    </source>
</evidence>
<evidence type="ECO:0000256" key="5">
    <source>
        <dbReference type="ARBA" id="ARBA00022842"/>
    </source>
</evidence>
<feature type="non-terminal residue" evidence="9">
    <location>
        <position position="864"/>
    </location>
</feature>
<dbReference type="Gene3D" id="1.20.120.330">
    <property type="entry name" value="Nucleotidyltransferases domain 2"/>
    <property type="match status" value="2"/>
</dbReference>
<accession>A0A1F6TQN2</accession>
<dbReference type="InterPro" id="IPR005190">
    <property type="entry name" value="GlnE_rpt_dom"/>
</dbReference>
<evidence type="ECO:0000256" key="6">
    <source>
        <dbReference type="ARBA" id="ARBA00023268"/>
    </source>
</evidence>
<evidence type="ECO:0000259" key="8">
    <source>
        <dbReference type="Pfam" id="PF08335"/>
    </source>
</evidence>
<keyword evidence="5" id="KW-0460">Magnesium</keyword>
<dbReference type="PANTHER" id="PTHR30621">
    <property type="entry name" value="GLUTAMINE SYNTHETASE ADENYLYLTRANSFERASE"/>
    <property type="match status" value="1"/>
</dbReference>
<dbReference type="Pfam" id="PF03710">
    <property type="entry name" value="GlnE"/>
    <property type="match status" value="2"/>
</dbReference>
<sequence length="864" mass="94484">MNAALAAVPQPLRARVEGQWRELAPHLADLQPGEWLAALPRVFAGSDFVARACAQRPELLRDLVGSGDLARAYAPGEITARVAAALADAGDETALKHRLRRLRQRELVRIAWRDLAGRAGLDEVVATLSEFADACMDQALTRLHAWAVDKYGAPRGADGGAPQALVVLGLGKLGGQELNFSSDVDLIFAYPEDGETQGARALSNHEFFIRLGQALINALAEPTADGFVFRVDMRLRPNGASGPLALSFDAMEQYYQTHGREWERYALIKARACAGARAAGAELLARLRPFVFRRYLDYGALEAIRGMKTLIERELLRKGMQDNIKLGPGGIREIEFIGQALQLIRGGREPALQARAIQAVLPLLAAGGQLTPPAAAELNAAYVFLRNVEHRLQMAADRQTHGLPADESERTRLAGAMGFGGWNDFHAELRRHTRKVHGHFEQMFAAPQRQPAEAGEPGLLGVWLDTVDADTGQRLLRAAGYEKTEAATALLRGLREGPAYGAFSGEGRARMDRLMPLLLAAAGLSPDPPTTLARLVNLLEAIGRRTAYLALLIENPMALSQLVKLCSASPWIASWISRHPIVLDELLDPRSLYEPLTRAALESELRGGLAHIPAEDLETQMEALREFRHGAVLRVAAADIALGPAPEQVSAQLAVIAEVTLAQCLELAREALAKRHGRPACPRTDAAPGFAVVAYGKLGSLELGYGSDLDMIFLYEGCEDGVTTGPRGVPNELFFARLGQRLIHMLTVRTPAGVLYEVDMRLRPSGQSGPLVTSREAFRDYQRTHAWTWEHQALVRARAVAGAPELRRWFEQERREVLGLARDPAKLRREVLEMRAKMAASRAPQAPDQFDVKQDRGGIVDIEF</sequence>
<comment type="caution">
    <text evidence="9">The sequence shown here is derived from an EMBL/GenBank/DDBJ whole genome shotgun (WGS) entry which is preliminary data.</text>
</comment>
<dbReference type="SUPFAM" id="SSF81301">
    <property type="entry name" value="Nucleotidyltransferase"/>
    <property type="match status" value="2"/>
</dbReference>
<dbReference type="STRING" id="1817764.A2637_04740"/>
<keyword evidence="4" id="KW-0067">ATP-binding</keyword>
<dbReference type="PANTHER" id="PTHR30621:SF0">
    <property type="entry name" value="BIFUNCTIONAL GLUTAMINE SYNTHETASE ADENYLYLTRANSFERASE_ADENYLYL-REMOVING ENZYME"/>
    <property type="match status" value="1"/>
</dbReference>
<evidence type="ECO:0000313" key="10">
    <source>
        <dbReference type="Proteomes" id="UP000179360"/>
    </source>
</evidence>
<reference evidence="9 10" key="1">
    <citation type="journal article" date="2016" name="Nat. Commun.">
        <title>Thousands of microbial genomes shed light on interconnected biogeochemical processes in an aquifer system.</title>
        <authorList>
            <person name="Anantharaman K."/>
            <person name="Brown C.T."/>
            <person name="Hug L.A."/>
            <person name="Sharon I."/>
            <person name="Castelle C.J."/>
            <person name="Probst A.J."/>
            <person name="Thomas B.C."/>
            <person name="Singh A."/>
            <person name="Wilkins M.J."/>
            <person name="Karaoz U."/>
            <person name="Brodie E.L."/>
            <person name="Williams K.H."/>
            <person name="Hubbard S.S."/>
            <person name="Banfield J.F."/>
        </authorList>
    </citation>
    <scope>NUCLEOTIDE SEQUENCE [LARGE SCALE GENOMIC DNA]</scope>
</reference>
<protein>
    <submittedName>
        <fullName evidence="9">Bifunctional glutamine synthetase adenylyltransferase/deadenyltransferase</fullName>
    </submittedName>
</protein>
<dbReference type="SUPFAM" id="SSF81593">
    <property type="entry name" value="Nucleotidyltransferase substrate binding subunit/domain"/>
    <property type="match status" value="2"/>
</dbReference>
<dbReference type="InterPro" id="IPR043519">
    <property type="entry name" value="NT_sf"/>
</dbReference>
<dbReference type="GO" id="GO:0000820">
    <property type="term" value="P:regulation of glutamine family amino acid metabolic process"/>
    <property type="evidence" value="ECO:0007669"/>
    <property type="project" value="TreeGrafter"/>
</dbReference>
<keyword evidence="6" id="KW-0511">Multifunctional enzyme</keyword>
<gene>
    <name evidence="9" type="ORF">A2637_04740</name>
</gene>
<dbReference type="Pfam" id="PF08335">
    <property type="entry name" value="GlnD_UR_UTase"/>
    <property type="match status" value="1"/>
</dbReference>
<dbReference type="InterPro" id="IPR023057">
    <property type="entry name" value="GlnE"/>
</dbReference>
<dbReference type="FunFam" id="1.20.120.330:FF:000005">
    <property type="entry name" value="Bifunctional glutamine synthetase adenylyltransferase/adenylyl-removing enzyme"/>
    <property type="match status" value="1"/>
</dbReference>
<dbReference type="FunFam" id="3.30.460.10:FF:000009">
    <property type="entry name" value="Bifunctional glutamine synthetase adenylyltransferase/adenylyl-removing enzyme"/>
    <property type="match status" value="2"/>
</dbReference>
<evidence type="ECO:0000256" key="4">
    <source>
        <dbReference type="ARBA" id="ARBA00022840"/>
    </source>
</evidence>
<dbReference type="AlphaFoldDB" id="A0A1F6TQN2"/>
<proteinExistence type="inferred from homology"/>
<evidence type="ECO:0000313" key="9">
    <source>
        <dbReference type="EMBL" id="OGI47376.1"/>
    </source>
</evidence>
<keyword evidence="2 9" id="KW-0548">Nucleotidyltransferase</keyword>
<dbReference type="HAMAP" id="MF_00802">
    <property type="entry name" value="GlnE"/>
    <property type="match status" value="1"/>
</dbReference>
<evidence type="ECO:0000256" key="3">
    <source>
        <dbReference type="ARBA" id="ARBA00022741"/>
    </source>
</evidence>
<dbReference type="NCBIfam" id="NF008292">
    <property type="entry name" value="PRK11072.1"/>
    <property type="match status" value="1"/>
</dbReference>
<feature type="domain" description="Glutamate-ammonia ligase adenylyltransferase repeated" evidence="7">
    <location>
        <begin position="560"/>
        <end position="812"/>
    </location>
</feature>